<sequence length="266" mass="30280">MKHAFAELQLWLAGDAISFSAEHRGSWMSWHNFRLETSRGRPLFSKMRIVLIGILQRIVLLSGVAARLETNSGSKPSWRSLLILSSCTFFCMFQVIFYVFACFLSPITARGSSFLGFSRIALAFRLVLASLVIVLYVFLHHQLLSQYILLDFSWNGFLNVVLLIFSGGSVGSLLIQVFAVLESTKFVDPRLDGHASIRVKAALRRYSEFWYFGFDAAVSLTLSLVWILIAMMPILYLQSRLLFNRDFANVITLKIRRSEFLTKLLS</sequence>
<reference evidence="2 3" key="1">
    <citation type="journal article" date="2024" name="Science">
        <title>Giant polyketide synthase enzymes in the biosynthesis of giant marine polyether toxins.</title>
        <authorList>
            <person name="Fallon T.R."/>
            <person name="Shende V.V."/>
            <person name="Wierzbicki I.H."/>
            <person name="Pendleton A.L."/>
            <person name="Watervoot N.F."/>
            <person name="Auber R.P."/>
            <person name="Gonzalez D.J."/>
            <person name="Wisecaver J.H."/>
            <person name="Moore B.S."/>
        </authorList>
    </citation>
    <scope>NUCLEOTIDE SEQUENCE [LARGE SCALE GENOMIC DNA]</scope>
    <source>
        <strain evidence="2 3">12B1</strain>
    </source>
</reference>
<keyword evidence="1" id="KW-1133">Transmembrane helix</keyword>
<evidence type="ECO:0000313" key="3">
    <source>
        <dbReference type="Proteomes" id="UP001515480"/>
    </source>
</evidence>
<dbReference type="EMBL" id="JBGBPQ010000026">
    <property type="protein sequence ID" value="KAL1498896.1"/>
    <property type="molecule type" value="Genomic_DNA"/>
</dbReference>
<name>A0AB34IJ06_PRYPA</name>
<feature type="transmembrane region" description="Helical" evidence="1">
    <location>
        <begin position="159"/>
        <end position="181"/>
    </location>
</feature>
<protein>
    <submittedName>
        <fullName evidence="2">Uncharacterized protein</fullName>
    </submittedName>
</protein>
<feature type="transmembrane region" description="Helical" evidence="1">
    <location>
        <begin position="209"/>
        <end position="236"/>
    </location>
</feature>
<feature type="transmembrane region" description="Helical" evidence="1">
    <location>
        <begin position="49"/>
        <end position="68"/>
    </location>
</feature>
<comment type="caution">
    <text evidence="2">The sequence shown here is derived from an EMBL/GenBank/DDBJ whole genome shotgun (WGS) entry which is preliminary data.</text>
</comment>
<keyword evidence="3" id="KW-1185">Reference proteome</keyword>
<feature type="transmembrane region" description="Helical" evidence="1">
    <location>
        <begin position="116"/>
        <end position="139"/>
    </location>
</feature>
<proteinExistence type="predicted"/>
<keyword evidence="1" id="KW-0472">Membrane</keyword>
<feature type="transmembrane region" description="Helical" evidence="1">
    <location>
        <begin position="80"/>
        <end position="104"/>
    </location>
</feature>
<gene>
    <name evidence="2" type="ORF">AB1Y20_013418</name>
</gene>
<keyword evidence="1" id="KW-0812">Transmembrane</keyword>
<organism evidence="2 3">
    <name type="scientific">Prymnesium parvum</name>
    <name type="common">Toxic golden alga</name>
    <dbReference type="NCBI Taxonomy" id="97485"/>
    <lineage>
        <taxon>Eukaryota</taxon>
        <taxon>Haptista</taxon>
        <taxon>Haptophyta</taxon>
        <taxon>Prymnesiophyceae</taxon>
        <taxon>Prymnesiales</taxon>
        <taxon>Prymnesiaceae</taxon>
        <taxon>Prymnesium</taxon>
    </lineage>
</organism>
<evidence type="ECO:0000313" key="2">
    <source>
        <dbReference type="EMBL" id="KAL1498896.1"/>
    </source>
</evidence>
<evidence type="ECO:0000256" key="1">
    <source>
        <dbReference type="SAM" id="Phobius"/>
    </source>
</evidence>
<dbReference type="Proteomes" id="UP001515480">
    <property type="component" value="Unassembled WGS sequence"/>
</dbReference>
<dbReference type="AlphaFoldDB" id="A0AB34IJ06"/>
<accession>A0AB34IJ06</accession>